<dbReference type="InterPro" id="IPR050145">
    <property type="entry name" value="Centrin_CML-like"/>
</dbReference>
<proteinExistence type="predicted"/>
<evidence type="ECO:0000313" key="4">
    <source>
        <dbReference type="EMBL" id="KOO35461.1"/>
    </source>
</evidence>
<keyword evidence="2" id="KW-0106">Calcium</keyword>
<dbReference type="SUPFAM" id="SSF47473">
    <property type="entry name" value="EF-hand"/>
    <property type="match status" value="1"/>
</dbReference>
<dbReference type="Gene3D" id="1.10.238.10">
    <property type="entry name" value="EF-hand"/>
    <property type="match status" value="2"/>
</dbReference>
<sequence>MVLTDSPFHKERLAYADGSILYGAFETPLNPATKTGRAFVEVRNAVEGAACIRQIDEFEEAHPTLPGDEEEAAIKAHAIRSAALRTLLPLLDVNGDGHIDRQELKNVMPNNTDEEIEAILQSMDLDGDGRVTAEEWVEGVLAMHQGAEAEEFVEDTKRMREYLEAPFISAINELFVAADKDDSGMLDIFEVTAVLYKMAGPGKGPKLDKVMADFDADGNHMLDYDEFKKLYTTLVEQRVIPRPRP</sequence>
<gene>
    <name evidence="4" type="ORF">Ctob_011117</name>
</gene>
<dbReference type="InterPro" id="IPR002048">
    <property type="entry name" value="EF_hand_dom"/>
</dbReference>
<dbReference type="CDD" id="cd00051">
    <property type="entry name" value="EFh"/>
    <property type="match status" value="1"/>
</dbReference>
<reference evidence="5" key="1">
    <citation type="journal article" date="2015" name="PLoS Genet.">
        <title>Genome Sequence and Transcriptome Analyses of Chrysochromulina tobin: Metabolic Tools for Enhanced Algal Fitness in the Prominent Order Prymnesiales (Haptophyceae).</title>
        <authorList>
            <person name="Hovde B.T."/>
            <person name="Deodato C.R."/>
            <person name="Hunsperger H.M."/>
            <person name="Ryken S.A."/>
            <person name="Yost W."/>
            <person name="Jha R.K."/>
            <person name="Patterson J."/>
            <person name="Monnat R.J. Jr."/>
            <person name="Barlow S.B."/>
            <person name="Starkenburg S.R."/>
            <person name="Cattolico R.A."/>
        </authorList>
    </citation>
    <scope>NUCLEOTIDE SEQUENCE</scope>
    <source>
        <strain evidence="5">CCMP291</strain>
    </source>
</reference>
<accession>A0A0M0K9F1</accession>
<evidence type="ECO:0000259" key="3">
    <source>
        <dbReference type="PROSITE" id="PS50222"/>
    </source>
</evidence>
<comment type="caution">
    <text evidence="4">The sequence shown here is derived from an EMBL/GenBank/DDBJ whole genome shotgun (WGS) entry which is preliminary data.</text>
</comment>
<dbReference type="PANTHER" id="PTHR23050">
    <property type="entry name" value="CALCIUM BINDING PROTEIN"/>
    <property type="match status" value="1"/>
</dbReference>
<dbReference type="PROSITE" id="PS00018">
    <property type="entry name" value="EF_HAND_1"/>
    <property type="match status" value="3"/>
</dbReference>
<keyword evidence="1" id="KW-0677">Repeat</keyword>
<evidence type="ECO:0000313" key="5">
    <source>
        <dbReference type="Proteomes" id="UP000037460"/>
    </source>
</evidence>
<dbReference type="InterPro" id="IPR011992">
    <property type="entry name" value="EF-hand-dom_pair"/>
</dbReference>
<feature type="domain" description="EF-hand" evidence="3">
    <location>
        <begin position="166"/>
        <end position="201"/>
    </location>
</feature>
<feature type="domain" description="EF-hand" evidence="3">
    <location>
        <begin position="111"/>
        <end position="146"/>
    </location>
</feature>
<dbReference type="OrthoDB" id="191686at2759"/>
<dbReference type="Proteomes" id="UP000037460">
    <property type="component" value="Unassembled WGS sequence"/>
</dbReference>
<name>A0A0M0K9F1_9EUKA</name>
<dbReference type="PROSITE" id="PS50222">
    <property type="entry name" value="EF_HAND_2"/>
    <property type="match status" value="3"/>
</dbReference>
<dbReference type="AlphaFoldDB" id="A0A0M0K9F1"/>
<organism evidence="4 5">
    <name type="scientific">Chrysochromulina tobinii</name>
    <dbReference type="NCBI Taxonomy" id="1460289"/>
    <lineage>
        <taxon>Eukaryota</taxon>
        <taxon>Haptista</taxon>
        <taxon>Haptophyta</taxon>
        <taxon>Prymnesiophyceae</taxon>
        <taxon>Prymnesiales</taxon>
        <taxon>Chrysochromulinaceae</taxon>
        <taxon>Chrysochromulina</taxon>
    </lineage>
</organism>
<keyword evidence="5" id="KW-1185">Reference proteome</keyword>
<feature type="domain" description="EF-hand" evidence="3">
    <location>
        <begin position="202"/>
        <end position="237"/>
    </location>
</feature>
<dbReference type="Pfam" id="PF13499">
    <property type="entry name" value="EF-hand_7"/>
    <property type="match status" value="2"/>
</dbReference>
<dbReference type="GO" id="GO:0005509">
    <property type="term" value="F:calcium ion binding"/>
    <property type="evidence" value="ECO:0007669"/>
    <property type="project" value="InterPro"/>
</dbReference>
<dbReference type="SMART" id="SM00054">
    <property type="entry name" value="EFh"/>
    <property type="match status" value="4"/>
</dbReference>
<dbReference type="InterPro" id="IPR018247">
    <property type="entry name" value="EF_Hand_1_Ca_BS"/>
</dbReference>
<evidence type="ECO:0000256" key="1">
    <source>
        <dbReference type="ARBA" id="ARBA00022737"/>
    </source>
</evidence>
<dbReference type="EMBL" id="JWZX01000858">
    <property type="protein sequence ID" value="KOO35461.1"/>
    <property type="molecule type" value="Genomic_DNA"/>
</dbReference>
<protein>
    <submittedName>
        <fullName evidence="4">Calcium-binding pollen allergen</fullName>
    </submittedName>
</protein>
<evidence type="ECO:0000256" key="2">
    <source>
        <dbReference type="ARBA" id="ARBA00022837"/>
    </source>
</evidence>